<dbReference type="AlphaFoldDB" id="A0A835CAD4"/>
<evidence type="ECO:0000313" key="1">
    <source>
        <dbReference type="EMBL" id="KAF7836084.1"/>
    </source>
</evidence>
<evidence type="ECO:0000313" key="2">
    <source>
        <dbReference type="Proteomes" id="UP000634136"/>
    </source>
</evidence>
<dbReference type="EMBL" id="JAAIUW010000004">
    <property type="protein sequence ID" value="KAF7836084.1"/>
    <property type="molecule type" value="Genomic_DNA"/>
</dbReference>
<accession>A0A835CAD4</accession>
<dbReference type="Proteomes" id="UP000634136">
    <property type="component" value="Unassembled WGS sequence"/>
</dbReference>
<keyword evidence="2" id="KW-1185">Reference proteome</keyword>
<comment type="caution">
    <text evidence="1">The sequence shown here is derived from an EMBL/GenBank/DDBJ whole genome shotgun (WGS) entry which is preliminary data.</text>
</comment>
<protein>
    <submittedName>
        <fullName evidence="1">Uncharacterized protein</fullName>
    </submittedName>
</protein>
<reference evidence="1" key="1">
    <citation type="submission" date="2020-09" db="EMBL/GenBank/DDBJ databases">
        <title>Genome-Enabled Discovery of Anthraquinone Biosynthesis in Senna tora.</title>
        <authorList>
            <person name="Kang S.-H."/>
            <person name="Pandey R.P."/>
            <person name="Lee C.-M."/>
            <person name="Sim J.-S."/>
            <person name="Jeong J.-T."/>
            <person name="Choi B.-S."/>
            <person name="Jung M."/>
            <person name="Ginzburg D."/>
            <person name="Zhao K."/>
            <person name="Won S.Y."/>
            <person name="Oh T.-J."/>
            <person name="Yu Y."/>
            <person name="Kim N.-H."/>
            <person name="Lee O.R."/>
            <person name="Lee T.-H."/>
            <person name="Bashyal P."/>
            <person name="Kim T.-S."/>
            <person name="Lee W.-H."/>
            <person name="Kawkins C."/>
            <person name="Kim C.-K."/>
            <person name="Kim J.S."/>
            <person name="Ahn B.O."/>
            <person name="Rhee S.Y."/>
            <person name="Sohng J.K."/>
        </authorList>
    </citation>
    <scope>NUCLEOTIDE SEQUENCE</scope>
    <source>
        <tissue evidence="1">Leaf</tissue>
    </source>
</reference>
<name>A0A835CAD4_9FABA</name>
<sequence>MSEYEARGKRVLVNVREVHGKRCGPRRM</sequence>
<organism evidence="1 2">
    <name type="scientific">Senna tora</name>
    <dbReference type="NCBI Taxonomy" id="362788"/>
    <lineage>
        <taxon>Eukaryota</taxon>
        <taxon>Viridiplantae</taxon>
        <taxon>Streptophyta</taxon>
        <taxon>Embryophyta</taxon>
        <taxon>Tracheophyta</taxon>
        <taxon>Spermatophyta</taxon>
        <taxon>Magnoliopsida</taxon>
        <taxon>eudicotyledons</taxon>
        <taxon>Gunneridae</taxon>
        <taxon>Pentapetalae</taxon>
        <taxon>rosids</taxon>
        <taxon>fabids</taxon>
        <taxon>Fabales</taxon>
        <taxon>Fabaceae</taxon>
        <taxon>Caesalpinioideae</taxon>
        <taxon>Cassia clade</taxon>
        <taxon>Senna</taxon>
    </lineage>
</organism>
<gene>
    <name evidence="1" type="ORF">G2W53_010943</name>
</gene>
<proteinExistence type="predicted"/>